<keyword evidence="5" id="KW-0539">Nucleus</keyword>
<protein>
    <recommendedName>
        <fullName evidence="8">Zinc finger BED domain-containing protein RICESLEEPER 2-like</fullName>
    </recommendedName>
</protein>
<dbReference type="GeneID" id="138929321"/>
<reference evidence="7" key="1">
    <citation type="submission" date="2025-08" db="UniProtKB">
        <authorList>
            <consortium name="RefSeq"/>
        </authorList>
    </citation>
    <scope>IDENTIFICATION</scope>
    <source>
        <strain evidence="7">14028-0561.14</strain>
        <tissue evidence="7">Whole fly</tissue>
    </source>
</reference>
<evidence type="ECO:0000256" key="2">
    <source>
        <dbReference type="ARBA" id="ARBA00022723"/>
    </source>
</evidence>
<dbReference type="RefSeq" id="XP_070144866.1">
    <property type="nucleotide sequence ID" value="XM_070288765.1"/>
</dbReference>
<keyword evidence="4" id="KW-0862">Zinc</keyword>
<keyword evidence="2" id="KW-0479">Metal-binding</keyword>
<dbReference type="PANTHER" id="PTHR46481:SF10">
    <property type="entry name" value="ZINC FINGER BED DOMAIN-CONTAINING PROTEIN 39"/>
    <property type="match status" value="1"/>
</dbReference>
<evidence type="ECO:0000256" key="5">
    <source>
        <dbReference type="ARBA" id="ARBA00023242"/>
    </source>
</evidence>
<dbReference type="InterPro" id="IPR052035">
    <property type="entry name" value="ZnF_BED_domain_contain"/>
</dbReference>
<organism evidence="6 7">
    <name type="scientific">Drosophila kikkawai</name>
    <name type="common">Fruit fly</name>
    <dbReference type="NCBI Taxonomy" id="30033"/>
    <lineage>
        <taxon>Eukaryota</taxon>
        <taxon>Metazoa</taxon>
        <taxon>Ecdysozoa</taxon>
        <taxon>Arthropoda</taxon>
        <taxon>Hexapoda</taxon>
        <taxon>Insecta</taxon>
        <taxon>Pterygota</taxon>
        <taxon>Neoptera</taxon>
        <taxon>Endopterygota</taxon>
        <taxon>Diptera</taxon>
        <taxon>Brachycera</taxon>
        <taxon>Muscomorpha</taxon>
        <taxon>Ephydroidea</taxon>
        <taxon>Drosophilidae</taxon>
        <taxon>Drosophila</taxon>
        <taxon>Sophophora</taxon>
    </lineage>
</organism>
<dbReference type="PANTHER" id="PTHR46481">
    <property type="entry name" value="ZINC FINGER BED DOMAIN-CONTAINING PROTEIN 4"/>
    <property type="match status" value="1"/>
</dbReference>
<keyword evidence="3" id="KW-0863">Zinc-finger</keyword>
<dbReference type="SUPFAM" id="SSF53098">
    <property type="entry name" value="Ribonuclease H-like"/>
    <property type="match status" value="1"/>
</dbReference>
<comment type="subcellular location">
    <subcellularLocation>
        <location evidence="1">Nucleus</location>
    </subcellularLocation>
</comment>
<evidence type="ECO:0000256" key="4">
    <source>
        <dbReference type="ARBA" id="ARBA00022833"/>
    </source>
</evidence>
<sequence>MDILNEWNKSGNTNLTQCEEKRRISYQTSEKAIVSSLIKIVTTDGKPFKFLDSEGFNEIMDPIYNALGMNPVTSRNIMNFVSVKEQSVKENIRALAKGKLVSLKIDVATRMDKAILGINLQMIHSTLAKTEIIVKTLGMIELGESHTGIYMKNKILEVLDDYGISLDQIYSITSDNGRNMIKAVQVLNDATEESLFEENIESENLLNELDSIELANIHLVRCAAHTLQLCVYDVNKTKEIADKISACRTLCKSLRTERYRRVLIENEKNIPSLDVATRWNSTYLMLKKLLDLKDFLATQSNICVEADWDWIETYIDAFSDTYQATLKLQDKDLVYSEFFVVWMELKLKCENSYNLF</sequence>
<evidence type="ECO:0000256" key="3">
    <source>
        <dbReference type="ARBA" id="ARBA00022771"/>
    </source>
</evidence>
<evidence type="ECO:0000313" key="7">
    <source>
        <dbReference type="RefSeq" id="XP_070144866.1"/>
    </source>
</evidence>
<evidence type="ECO:0000313" key="6">
    <source>
        <dbReference type="Proteomes" id="UP001652661"/>
    </source>
</evidence>
<name>A0ABM4GQ74_DROKI</name>
<evidence type="ECO:0008006" key="8">
    <source>
        <dbReference type="Google" id="ProtNLM"/>
    </source>
</evidence>
<keyword evidence="6" id="KW-1185">Reference proteome</keyword>
<dbReference type="Proteomes" id="UP001652661">
    <property type="component" value="Unplaced"/>
</dbReference>
<proteinExistence type="predicted"/>
<accession>A0ABM4GQ74</accession>
<dbReference type="InterPro" id="IPR012337">
    <property type="entry name" value="RNaseH-like_sf"/>
</dbReference>
<gene>
    <name evidence="7" type="primary">LOC138929321</name>
</gene>
<evidence type="ECO:0000256" key="1">
    <source>
        <dbReference type="ARBA" id="ARBA00004123"/>
    </source>
</evidence>